<dbReference type="AlphaFoldDB" id="X1R0I6"/>
<name>X1R0I6_9ZZZZ</name>
<gene>
    <name evidence="1" type="ORF">S06H3_55221</name>
</gene>
<proteinExistence type="predicted"/>
<reference evidence="1" key="1">
    <citation type="journal article" date="2014" name="Front. Microbiol.">
        <title>High frequency of phylogenetically diverse reductive dehalogenase-homologous genes in deep subseafloor sedimentary metagenomes.</title>
        <authorList>
            <person name="Kawai M."/>
            <person name="Futagami T."/>
            <person name="Toyoda A."/>
            <person name="Takaki Y."/>
            <person name="Nishi S."/>
            <person name="Hori S."/>
            <person name="Arai W."/>
            <person name="Tsubouchi T."/>
            <person name="Morono Y."/>
            <person name="Uchiyama I."/>
            <person name="Ito T."/>
            <person name="Fujiyama A."/>
            <person name="Inagaki F."/>
            <person name="Takami H."/>
        </authorList>
    </citation>
    <scope>NUCLEOTIDE SEQUENCE</scope>
    <source>
        <strain evidence="1">Expedition CK06-06</strain>
    </source>
</reference>
<sequence length="66" mass="6997">TVLLNNAPTISNEYPQNGVTDVSISLSQLSVSLLDLDGDLLNYTIETNPDVGALFRSTVVADTLST</sequence>
<comment type="caution">
    <text evidence="1">The sequence shown here is derived from an EMBL/GenBank/DDBJ whole genome shotgun (WGS) entry which is preliminary data.</text>
</comment>
<evidence type="ECO:0000313" key="1">
    <source>
        <dbReference type="EMBL" id="GAI56615.1"/>
    </source>
</evidence>
<protein>
    <submittedName>
        <fullName evidence="1">Uncharacterized protein</fullName>
    </submittedName>
</protein>
<dbReference type="EMBL" id="BARV01035382">
    <property type="protein sequence ID" value="GAI56615.1"/>
    <property type="molecule type" value="Genomic_DNA"/>
</dbReference>
<accession>X1R0I6</accession>
<organism evidence="1">
    <name type="scientific">marine sediment metagenome</name>
    <dbReference type="NCBI Taxonomy" id="412755"/>
    <lineage>
        <taxon>unclassified sequences</taxon>
        <taxon>metagenomes</taxon>
        <taxon>ecological metagenomes</taxon>
    </lineage>
</organism>
<feature type="non-terminal residue" evidence="1">
    <location>
        <position position="1"/>
    </location>
</feature>